<proteinExistence type="predicted"/>
<dbReference type="CDD" id="cd04496">
    <property type="entry name" value="SSB_OBF"/>
    <property type="match status" value="1"/>
</dbReference>
<organism evidence="4 5">
    <name type="scientific">Nonomuraea thailandensis</name>
    <dbReference type="NCBI Taxonomy" id="1188745"/>
    <lineage>
        <taxon>Bacteria</taxon>
        <taxon>Bacillati</taxon>
        <taxon>Actinomycetota</taxon>
        <taxon>Actinomycetes</taxon>
        <taxon>Streptosporangiales</taxon>
        <taxon>Streptosporangiaceae</taxon>
        <taxon>Nonomuraea</taxon>
    </lineage>
</organism>
<gene>
    <name evidence="4" type="ORF">HD597_012646</name>
</gene>
<evidence type="ECO:0000256" key="3">
    <source>
        <dbReference type="SAM" id="MobiDB-lite"/>
    </source>
</evidence>
<keyword evidence="5" id="KW-1185">Reference proteome</keyword>
<dbReference type="RefSeq" id="WP_253759069.1">
    <property type="nucleotide sequence ID" value="NZ_BAABKA010000055.1"/>
</dbReference>
<feature type="compositionally biased region" description="Basic and acidic residues" evidence="3">
    <location>
        <begin position="407"/>
        <end position="422"/>
    </location>
</feature>
<accession>A0A9X2H1F3</accession>
<dbReference type="Pfam" id="PF00436">
    <property type="entry name" value="SSB"/>
    <property type="match status" value="1"/>
</dbReference>
<feature type="region of interest" description="Disordered" evidence="3">
    <location>
        <begin position="113"/>
        <end position="432"/>
    </location>
</feature>
<dbReference type="Proteomes" id="UP001139648">
    <property type="component" value="Unassembled WGS sequence"/>
</dbReference>
<feature type="compositionally biased region" description="Polar residues" evidence="3">
    <location>
        <begin position="336"/>
        <end position="351"/>
    </location>
</feature>
<evidence type="ECO:0000313" key="5">
    <source>
        <dbReference type="Proteomes" id="UP001139648"/>
    </source>
</evidence>
<evidence type="ECO:0000313" key="4">
    <source>
        <dbReference type="EMBL" id="MCP2365626.1"/>
    </source>
</evidence>
<name>A0A9X2H1F3_9ACTN</name>
<dbReference type="EMBL" id="JAMZEB010000002">
    <property type="protein sequence ID" value="MCP2365626.1"/>
    <property type="molecule type" value="Genomic_DNA"/>
</dbReference>
<feature type="compositionally biased region" description="Low complexity" evidence="3">
    <location>
        <begin position="312"/>
        <end position="324"/>
    </location>
</feature>
<feature type="compositionally biased region" description="Basic and acidic residues" evidence="3">
    <location>
        <begin position="289"/>
        <end position="305"/>
    </location>
</feature>
<comment type="caution">
    <text evidence="4">The sequence shown here is derived from an EMBL/GenBank/DDBJ whole genome shotgun (WGS) entry which is preliminary data.</text>
</comment>
<reference evidence="4" key="1">
    <citation type="submission" date="2022-06" db="EMBL/GenBank/DDBJ databases">
        <title>Sequencing the genomes of 1000 actinobacteria strains.</title>
        <authorList>
            <person name="Klenk H.-P."/>
        </authorList>
    </citation>
    <scope>NUCLEOTIDE SEQUENCE</scope>
    <source>
        <strain evidence="4">DSM 46694</strain>
    </source>
</reference>
<dbReference type="GO" id="GO:0003697">
    <property type="term" value="F:single-stranded DNA binding"/>
    <property type="evidence" value="ECO:0007669"/>
    <property type="project" value="InterPro"/>
</dbReference>
<feature type="compositionally biased region" description="Low complexity" evidence="3">
    <location>
        <begin position="384"/>
        <end position="403"/>
    </location>
</feature>
<keyword evidence="1 2" id="KW-0238">DNA-binding</keyword>
<protein>
    <submittedName>
        <fullName evidence="4">Single-stranded DNA-binding protein</fullName>
    </submittedName>
</protein>
<dbReference type="InterPro" id="IPR012340">
    <property type="entry name" value="NA-bd_OB-fold"/>
</dbReference>
<dbReference type="PROSITE" id="PS50935">
    <property type="entry name" value="SSB"/>
    <property type="match status" value="1"/>
</dbReference>
<feature type="compositionally biased region" description="Basic and acidic residues" evidence="3">
    <location>
        <begin position="128"/>
        <end position="140"/>
    </location>
</feature>
<sequence>MNDIYITLTGNVAAEPRQYSFDEGVKVTSLRVLTTHRYFDRKTGQWVDGEKVCFAVRCWRALGENVAASVRAGQPVVVSGKLRIREFGAEGDRRFMPEIEASAVGHDLRWGTGAFTKPERAGGGSVSKEMRDRLDEETRDWAMGPRAQRSLTRSGSREEPNPFHTTDAGADRMRPATADDGLPPTFLPNDGSALAPEPFDGTASTLNPATAPASAPGADTPHLSAPGADTPHFSVSGADMSHASASGSGPARPLGPGGDPARPLGPGDDTTRVPASAGGTVRSLTQEEGTGRSGEEAARELRSADGDVGVRAPSPASASASASAENAVRALDPDDNTNQTVGPNDQATPAPTSDGEMRRALSPNAEATRALHSEGSPVRKRGPKGAAVRAAGAEGGTARNLGSDAGGKGRDAGGRKSGRDGKQLTMPEKAAA</sequence>
<dbReference type="AlphaFoldDB" id="A0A9X2H1F3"/>
<evidence type="ECO:0000256" key="2">
    <source>
        <dbReference type="PROSITE-ProRule" id="PRU00252"/>
    </source>
</evidence>
<dbReference type="InterPro" id="IPR000424">
    <property type="entry name" value="Primosome_PriB/ssb"/>
</dbReference>
<dbReference type="Gene3D" id="2.40.50.140">
    <property type="entry name" value="Nucleic acid-binding proteins"/>
    <property type="match status" value="1"/>
</dbReference>
<dbReference type="SUPFAM" id="SSF50249">
    <property type="entry name" value="Nucleic acid-binding proteins"/>
    <property type="match status" value="1"/>
</dbReference>
<evidence type="ECO:0000256" key="1">
    <source>
        <dbReference type="ARBA" id="ARBA00023125"/>
    </source>
</evidence>